<evidence type="ECO:0000313" key="5">
    <source>
        <dbReference type="Proteomes" id="UP001208570"/>
    </source>
</evidence>
<dbReference type="GO" id="GO:0005794">
    <property type="term" value="C:Golgi apparatus"/>
    <property type="evidence" value="ECO:0007669"/>
    <property type="project" value="TreeGrafter"/>
</dbReference>
<comment type="caution">
    <text evidence="4">The sequence shown here is derived from an EMBL/GenBank/DDBJ whole genome shotgun (WGS) entry which is preliminary data.</text>
</comment>
<dbReference type="Proteomes" id="UP001208570">
    <property type="component" value="Unassembled WGS sequence"/>
</dbReference>
<reference evidence="4" key="1">
    <citation type="journal article" date="2023" name="Mol. Biol. Evol.">
        <title>Third-Generation Sequencing Reveals the Adaptive Role of the Epigenome in Three Deep-Sea Polychaetes.</title>
        <authorList>
            <person name="Perez M."/>
            <person name="Aroh O."/>
            <person name="Sun Y."/>
            <person name="Lan Y."/>
            <person name="Juniper S.K."/>
            <person name="Young C.R."/>
            <person name="Angers B."/>
            <person name="Qian P.Y."/>
        </authorList>
    </citation>
    <scope>NUCLEOTIDE SEQUENCE</scope>
    <source>
        <strain evidence="4">P08H-3</strain>
    </source>
</reference>
<organism evidence="4 5">
    <name type="scientific">Paralvinella palmiformis</name>
    <dbReference type="NCBI Taxonomy" id="53620"/>
    <lineage>
        <taxon>Eukaryota</taxon>
        <taxon>Metazoa</taxon>
        <taxon>Spiralia</taxon>
        <taxon>Lophotrochozoa</taxon>
        <taxon>Annelida</taxon>
        <taxon>Polychaeta</taxon>
        <taxon>Sedentaria</taxon>
        <taxon>Canalipalpata</taxon>
        <taxon>Terebellida</taxon>
        <taxon>Terebelliformia</taxon>
        <taxon>Alvinellidae</taxon>
        <taxon>Paralvinella</taxon>
    </lineage>
</organism>
<gene>
    <name evidence="4" type="ORF">LSH36_469g02071</name>
</gene>
<dbReference type="SMART" id="SM00458">
    <property type="entry name" value="RICIN"/>
    <property type="match status" value="1"/>
</dbReference>
<dbReference type="PANTHER" id="PTHR11675">
    <property type="entry name" value="N-ACETYLGALACTOSAMINYLTRANSFERASE"/>
    <property type="match status" value="1"/>
</dbReference>
<dbReference type="SUPFAM" id="SSF50370">
    <property type="entry name" value="Ricin B-like lectins"/>
    <property type="match status" value="1"/>
</dbReference>
<accession>A0AAD9J9N5</accession>
<proteinExistence type="predicted"/>
<evidence type="ECO:0000256" key="1">
    <source>
        <dbReference type="ARBA" id="ARBA00022734"/>
    </source>
</evidence>
<dbReference type="PANTHER" id="PTHR11675:SF43">
    <property type="entry name" value="POLYPEPTIDE N-ACETYLGALACTOSAMINYLTRANSFERASE 1"/>
    <property type="match status" value="1"/>
</dbReference>
<keyword evidence="2" id="KW-1015">Disulfide bond</keyword>
<dbReference type="Gene3D" id="2.80.10.50">
    <property type="match status" value="2"/>
</dbReference>
<dbReference type="PROSITE" id="PS50231">
    <property type="entry name" value="RICIN_B_LECTIN"/>
    <property type="match status" value="1"/>
</dbReference>
<name>A0AAD9J9N5_9ANNE</name>
<protein>
    <recommendedName>
        <fullName evidence="3">Ricin B lectin domain-containing protein</fullName>
    </recommendedName>
</protein>
<dbReference type="InterPro" id="IPR035992">
    <property type="entry name" value="Ricin_B-like_lectins"/>
</dbReference>
<evidence type="ECO:0000259" key="3">
    <source>
        <dbReference type="SMART" id="SM00458"/>
    </source>
</evidence>
<evidence type="ECO:0000256" key="2">
    <source>
        <dbReference type="ARBA" id="ARBA00023157"/>
    </source>
</evidence>
<dbReference type="GO" id="GO:0030246">
    <property type="term" value="F:carbohydrate binding"/>
    <property type="evidence" value="ECO:0007669"/>
    <property type="project" value="UniProtKB-KW"/>
</dbReference>
<evidence type="ECO:0000313" key="4">
    <source>
        <dbReference type="EMBL" id="KAK2149073.1"/>
    </source>
</evidence>
<keyword evidence="1" id="KW-0430">Lectin</keyword>
<keyword evidence="5" id="KW-1185">Reference proteome</keyword>
<dbReference type="AlphaFoldDB" id="A0AAD9J9N5"/>
<dbReference type="EMBL" id="JAODUP010000469">
    <property type="protein sequence ID" value="KAK2149073.1"/>
    <property type="molecule type" value="Genomic_DNA"/>
</dbReference>
<dbReference type="Gene3D" id="1.10.8.460">
    <property type="entry name" value="ppGaNTase-T1 linker domain-like"/>
    <property type="match status" value="1"/>
</dbReference>
<feature type="domain" description="Ricin B lectin" evidence="3">
    <location>
        <begin position="41"/>
        <end position="207"/>
    </location>
</feature>
<dbReference type="GO" id="GO:0006493">
    <property type="term" value="P:protein O-linked glycosylation"/>
    <property type="evidence" value="ECO:0007669"/>
    <property type="project" value="TreeGrafter"/>
</dbReference>
<dbReference type="Pfam" id="PF00652">
    <property type="entry name" value="Ricin_B_lectin"/>
    <property type="match status" value="1"/>
</dbReference>
<dbReference type="InterPro" id="IPR000772">
    <property type="entry name" value="Ricin_B_lectin"/>
</dbReference>
<sequence length="213" mass="24705">MKFGKIEHVMKLRQELGCRNFSWFLNNVAIHKRVPNTQDITHYGRIQSVSDGRCLDTLSTEKWKPMGLYNCVENGVNTQFFIYTPSTKELMIRLETCVEFKVSKNTTWMKSCSGSKTEQWTYNQVYRWSTSGVIVRITQFSHIVINSDGSSARLKYIFKESVSDTKELVHSSGLCLDATDPKHKEHPFNYVTVTSCNGERSQKWTWQEIERPA</sequence>
<dbReference type="GO" id="GO:0004653">
    <property type="term" value="F:polypeptide N-acetylgalactosaminyltransferase activity"/>
    <property type="evidence" value="ECO:0007669"/>
    <property type="project" value="TreeGrafter"/>
</dbReference>